<dbReference type="Proteomes" id="UP000309488">
    <property type="component" value="Unassembled WGS sequence"/>
</dbReference>
<dbReference type="InterPro" id="IPR013783">
    <property type="entry name" value="Ig-like_fold"/>
</dbReference>
<dbReference type="InterPro" id="IPR036116">
    <property type="entry name" value="FN3_sf"/>
</dbReference>
<feature type="non-terminal residue" evidence="3">
    <location>
        <position position="222"/>
    </location>
</feature>
<dbReference type="InterPro" id="IPR003961">
    <property type="entry name" value="FN3_dom"/>
</dbReference>
<dbReference type="Gene3D" id="2.60.40.10">
    <property type="entry name" value="Immunoglobulins"/>
    <property type="match status" value="1"/>
</dbReference>
<feature type="region of interest" description="Disordered" evidence="1">
    <location>
        <begin position="1"/>
        <end position="23"/>
    </location>
</feature>
<dbReference type="PROSITE" id="PS50853">
    <property type="entry name" value="FN3"/>
    <property type="match status" value="1"/>
</dbReference>
<dbReference type="SMART" id="SM00060">
    <property type="entry name" value="FN3"/>
    <property type="match status" value="1"/>
</dbReference>
<reference evidence="3 4" key="1">
    <citation type="submission" date="2019-04" db="EMBL/GenBank/DDBJ databases">
        <title>Pedobacter sp. RP-3-22 sp. nov., isolated from Arctic soil.</title>
        <authorList>
            <person name="Dahal R.H."/>
            <person name="Kim D.-U."/>
        </authorList>
    </citation>
    <scope>NUCLEOTIDE SEQUENCE [LARGE SCALE GENOMIC DNA]</scope>
    <source>
        <strain evidence="3 4">RP-3-22</strain>
    </source>
</reference>
<keyword evidence="4" id="KW-1185">Reference proteome</keyword>
<dbReference type="OrthoDB" id="101122at2"/>
<dbReference type="EMBL" id="SWBR01000015">
    <property type="protein sequence ID" value="TKC04094.1"/>
    <property type="molecule type" value="Genomic_DNA"/>
</dbReference>
<evidence type="ECO:0000256" key="1">
    <source>
        <dbReference type="SAM" id="MobiDB-lite"/>
    </source>
</evidence>
<feature type="compositionally biased region" description="Polar residues" evidence="1">
    <location>
        <begin position="1"/>
        <end position="14"/>
    </location>
</feature>
<feature type="domain" description="Fibronectin type-III" evidence="2">
    <location>
        <begin position="29"/>
        <end position="119"/>
    </location>
</feature>
<dbReference type="SUPFAM" id="SSF49265">
    <property type="entry name" value="Fibronectin type III"/>
    <property type="match status" value="1"/>
</dbReference>
<evidence type="ECO:0000259" key="2">
    <source>
        <dbReference type="PROSITE" id="PS50853"/>
    </source>
</evidence>
<name>A0A4U1CBM2_9SPHI</name>
<accession>A0A4U1CBM2</accession>
<comment type="caution">
    <text evidence="3">The sequence shown here is derived from an EMBL/GenBank/DDBJ whole genome shotgun (WGS) entry which is preliminary data.</text>
</comment>
<dbReference type="RefSeq" id="WP_136844368.1">
    <property type="nucleotide sequence ID" value="NZ_SWBR01000015.1"/>
</dbReference>
<evidence type="ECO:0000313" key="3">
    <source>
        <dbReference type="EMBL" id="TKC04094.1"/>
    </source>
</evidence>
<gene>
    <name evidence="3" type="ORF">FA048_19635</name>
</gene>
<dbReference type="CDD" id="cd00063">
    <property type="entry name" value="FN3"/>
    <property type="match status" value="1"/>
</dbReference>
<proteinExistence type="predicted"/>
<protein>
    <submittedName>
        <fullName evidence="3">Fibronectin type III domain-containing protein</fullName>
    </submittedName>
</protein>
<sequence>GVNSTTAQSVTTKPVSGRTYGFTPPIPTAPGSLTFTGVSGTAMTLNWSDLSSNERGFVVYSSSDGVNYSFASQTAAGITSSVQSGLTAGLTYYWKVYAVSEGGLSTALSGSQITTTAQTIANYTFAGSTGTFTALTTPTNPALSAGDVDDGYFNNIPIGFDFWYMGTRYTTISASTNGWLTLGANITDASYTRDIVSGGAPRPVLAPLWDDLHLQVATNVSI</sequence>
<organism evidence="3 4">
    <name type="scientific">Pedobacter polaris</name>
    <dbReference type="NCBI Taxonomy" id="2571273"/>
    <lineage>
        <taxon>Bacteria</taxon>
        <taxon>Pseudomonadati</taxon>
        <taxon>Bacteroidota</taxon>
        <taxon>Sphingobacteriia</taxon>
        <taxon>Sphingobacteriales</taxon>
        <taxon>Sphingobacteriaceae</taxon>
        <taxon>Pedobacter</taxon>
    </lineage>
</organism>
<dbReference type="Pfam" id="PF00041">
    <property type="entry name" value="fn3"/>
    <property type="match status" value="1"/>
</dbReference>
<feature type="non-terminal residue" evidence="3">
    <location>
        <position position="1"/>
    </location>
</feature>
<dbReference type="AlphaFoldDB" id="A0A4U1CBM2"/>
<evidence type="ECO:0000313" key="4">
    <source>
        <dbReference type="Proteomes" id="UP000309488"/>
    </source>
</evidence>